<dbReference type="Pfam" id="PF10418">
    <property type="entry name" value="DHODB_Fe-S_bind"/>
    <property type="match status" value="1"/>
</dbReference>
<accession>A0A7C5L5P8</accession>
<gene>
    <name evidence="2" type="ORF">ENJ61_00710</name>
</gene>
<sequence length="94" mass="10324">YILFTEDGSRGRKGLVIDALREFDGSWVVSACGPRPMLRALAERFPDRKLYLSLESTMGCGWGVCLGCVLKSSGGDYVRVCYEGPVFRAGEVIL</sequence>
<dbReference type="Gene3D" id="2.10.240.10">
    <property type="entry name" value="Dihydroorotate dehydrogenase, electron transfer subunit"/>
    <property type="match status" value="1"/>
</dbReference>
<feature type="non-terminal residue" evidence="2">
    <location>
        <position position="1"/>
    </location>
</feature>
<evidence type="ECO:0000259" key="1">
    <source>
        <dbReference type="Pfam" id="PF10418"/>
    </source>
</evidence>
<dbReference type="Gene3D" id="3.40.50.80">
    <property type="entry name" value="Nucleotide-binding domain of ferredoxin-NADP reductase (FNR) module"/>
    <property type="match status" value="1"/>
</dbReference>
<dbReference type="AlphaFoldDB" id="A0A7C5L5P8"/>
<dbReference type="InterPro" id="IPR037117">
    <property type="entry name" value="Dihydroorotate_DH_ele_sf"/>
</dbReference>
<dbReference type="EMBL" id="DRNB01000019">
    <property type="protein sequence ID" value="HHJ63407.1"/>
    <property type="molecule type" value="Genomic_DNA"/>
</dbReference>
<comment type="caution">
    <text evidence="2">The sequence shown here is derived from an EMBL/GenBank/DDBJ whole genome shotgun (WGS) entry which is preliminary data.</text>
</comment>
<dbReference type="InterPro" id="IPR039261">
    <property type="entry name" value="FNR_nucleotide-bd"/>
</dbReference>
<feature type="domain" description="Dihydroorotate dehydrogenase electron transfer subunit iron-sulphur cluster binding" evidence="1">
    <location>
        <begin position="55"/>
        <end position="92"/>
    </location>
</feature>
<dbReference type="Proteomes" id="UP000885792">
    <property type="component" value="Unassembled WGS sequence"/>
</dbReference>
<organism evidence="2">
    <name type="scientific">Aquifex aeolicus</name>
    <dbReference type="NCBI Taxonomy" id="63363"/>
    <lineage>
        <taxon>Bacteria</taxon>
        <taxon>Pseudomonadati</taxon>
        <taxon>Aquificota</taxon>
        <taxon>Aquificia</taxon>
        <taxon>Aquificales</taxon>
        <taxon>Aquificaceae</taxon>
        <taxon>Aquifex</taxon>
    </lineage>
</organism>
<dbReference type="PANTHER" id="PTHR43513:SF3">
    <property type="entry name" value="DIHYDROOROTATE DEHYDROGENASE B (NAD(+)), ELECTRON TRANSFER SUBUNIT-RELATED"/>
    <property type="match status" value="1"/>
</dbReference>
<reference evidence="2" key="1">
    <citation type="journal article" date="2020" name="mSystems">
        <title>Genome- and Community-Level Interaction Insights into Carbon Utilization and Element Cycling Functions of Hydrothermarchaeota in Hydrothermal Sediment.</title>
        <authorList>
            <person name="Zhou Z."/>
            <person name="Liu Y."/>
            <person name="Xu W."/>
            <person name="Pan J."/>
            <person name="Luo Z.H."/>
            <person name="Li M."/>
        </authorList>
    </citation>
    <scope>NUCLEOTIDE SEQUENCE [LARGE SCALE GENOMIC DNA]</scope>
    <source>
        <strain evidence="2">HyVt-501</strain>
    </source>
</reference>
<evidence type="ECO:0000313" key="2">
    <source>
        <dbReference type="EMBL" id="HHJ63407.1"/>
    </source>
</evidence>
<protein>
    <submittedName>
        <fullName evidence="2">Dihydroorotate dehydrogenase electron transfer subunit</fullName>
    </submittedName>
</protein>
<name>A0A7C5L5P8_AQUAO</name>
<dbReference type="InterPro" id="IPR050353">
    <property type="entry name" value="PyrK_electron_transfer"/>
</dbReference>
<dbReference type="SUPFAM" id="SSF52343">
    <property type="entry name" value="Ferredoxin reductase-like, C-terminal NADP-linked domain"/>
    <property type="match status" value="1"/>
</dbReference>
<dbReference type="PANTHER" id="PTHR43513">
    <property type="entry name" value="DIHYDROOROTATE DEHYDROGENASE B (NAD(+)), ELECTRON TRANSFER SUBUNIT"/>
    <property type="match status" value="1"/>
</dbReference>
<proteinExistence type="predicted"/>
<dbReference type="InterPro" id="IPR019480">
    <property type="entry name" value="Dihydroorotate_DH_Fe-S-bd"/>
</dbReference>